<name>A0A418WW15_9BURK</name>
<dbReference type="Gene3D" id="3.90.176.10">
    <property type="entry name" value="Toxin ADP-ribosyltransferase, Chain A, domain 1"/>
    <property type="match status" value="1"/>
</dbReference>
<protein>
    <recommendedName>
        <fullName evidence="4">ADP ribosyltransferase domain-containing protein</fullName>
    </recommendedName>
</protein>
<reference evidence="2 3" key="1">
    <citation type="submission" date="2018-09" db="EMBL/GenBank/DDBJ databases">
        <authorList>
            <person name="Zhu H."/>
        </authorList>
    </citation>
    <scope>NUCLEOTIDE SEQUENCE [LARGE SCALE GENOMIC DNA]</scope>
    <source>
        <strain evidence="2 3">K2R10-39</strain>
    </source>
</reference>
<evidence type="ECO:0000256" key="1">
    <source>
        <dbReference type="SAM" id="MobiDB-lite"/>
    </source>
</evidence>
<comment type="caution">
    <text evidence="2">The sequence shown here is derived from an EMBL/GenBank/DDBJ whole genome shotgun (WGS) entry which is preliminary data.</text>
</comment>
<evidence type="ECO:0008006" key="4">
    <source>
        <dbReference type="Google" id="ProtNLM"/>
    </source>
</evidence>
<accession>A0A418WW15</accession>
<gene>
    <name evidence="2" type="ORF">D3870_20920</name>
</gene>
<proteinExistence type="predicted"/>
<sequence length="457" mass="50510">MGSIAENAPEHDHIHDVSLAVGSSVHSGIDDEVLSMASSSQLESAEEHDDAVPLPSVNLEANFPGNHESIEPIAAGTAAIPLAGLSSEVSPSSASRLDDDLLALLTRPNPDFRSSQGDREAFAALVKSGQVVRMQMQYQSPEAAVQLYEHMVAEMDKLRTGGILHGYDRSSHEDIGAIPIEDLVAIRVLVTSSNELNQAIRDNDHVTLKRLGPFLKTAISGLNQLPRHDDAGRDRGWWPTPEYRPPLPQIVREANKTGNWSKGWHLANSQCLSTEQKKAVNAWWVAGYDEKVEDARARDILLGKLASFNQSSPMSGWWNSRQISAQRGARLGAEAIARYVPGQVVIEPAFFHTSLGESSYSDEDNYNAQYVIYNIETGKRLNQLSYYFGYADGDEVVFPPKTRFQVLAVEKDEESRSADEHGNYPRSTIYLYEMPWKEGEQDTAPHPTEVANDSSRN</sequence>
<dbReference type="EMBL" id="QYUN01000003">
    <property type="protein sequence ID" value="RJF96848.1"/>
    <property type="molecule type" value="Genomic_DNA"/>
</dbReference>
<evidence type="ECO:0000313" key="2">
    <source>
        <dbReference type="EMBL" id="RJF96848.1"/>
    </source>
</evidence>
<dbReference type="Proteomes" id="UP000285190">
    <property type="component" value="Unassembled WGS sequence"/>
</dbReference>
<organism evidence="2 3">
    <name type="scientific">Noviherbaspirillum cavernae</name>
    <dbReference type="NCBI Taxonomy" id="2320862"/>
    <lineage>
        <taxon>Bacteria</taxon>
        <taxon>Pseudomonadati</taxon>
        <taxon>Pseudomonadota</taxon>
        <taxon>Betaproteobacteria</taxon>
        <taxon>Burkholderiales</taxon>
        <taxon>Oxalobacteraceae</taxon>
        <taxon>Noviherbaspirillum</taxon>
    </lineage>
</organism>
<evidence type="ECO:0000313" key="3">
    <source>
        <dbReference type="Proteomes" id="UP000285190"/>
    </source>
</evidence>
<dbReference type="AlphaFoldDB" id="A0A418WW15"/>
<feature type="region of interest" description="Disordered" evidence="1">
    <location>
        <begin position="437"/>
        <end position="457"/>
    </location>
</feature>
<dbReference type="SUPFAM" id="SSF56399">
    <property type="entry name" value="ADP-ribosylation"/>
    <property type="match status" value="1"/>
</dbReference>
<keyword evidence="3" id="KW-1185">Reference proteome</keyword>